<sequence length="59" mass="6424">MWMGLEKGRTLGVPLVWFLRLLGADAAAQEIVAFRLQWGALNKDVSVVELLEGKRGAAA</sequence>
<protein>
    <submittedName>
        <fullName evidence="1">DUF2442 domain-containing protein</fullName>
    </submittedName>
</protein>
<dbReference type="Proteomes" id="UP000693972">
    <property type="component" value="Unassembled WGS sequence"/>
</dbReference>
<dbReference type="EMBL" id="CP078073">
    <property type="protein sequence ID" value="QXL90022.1"/>
    <property type="molecule type" value="Genomic_DNA"/>
</dbReference>
<organism evidence="1">
    <name type="scientific">Gymnodinialimonas phycosphaerae</name>
    <dbReference type="NCBI Taxonomy" id="2841589"/>
    <lineage>
        <taxon>Bacteria</taxon>
        <taxon>Pseudomonadati</taxon>
        <taxon>Pseudomonadota</taxon>
        <taxon>Alphaproteobacteria</taxon>
        <taxon>Rhodobacterales</taxon>
        <taxon>Paracoccaceae</taxon>
        <taxon>Gymnodinialimonas</taxon>
    </lineage>
</organism>
<proteinExistence type="predicted"/>
<dbReference type="EMBL" id="JAIMBW010000001">
    <property type="protein sequence ID" value="MBY4893234.1"/>
    <property type="molecule type" value="Genomic_DNA"/>
</dbReference>
<name>A0A975YI11_9RHOB</name>
<evidence type="ECO:0000313" key="2">
    <source>
        <dbReference type="Proteomes" id="UP000693972"/>
    </source>
</evidence>
<keyword evidence="2" id="KW-1185">Reference proteome</keyword>
<dbReference type="AlphaFoldDB" id="A0A975YI11"/>
<gene>
    <name evidence="1" type="ORF">KUL25_10705</name>
</gene>
<accession>A0A975YI11</accession>
<evidence type="ECO:0000313" key="1">
    <source>
        <dbReference type="EMBL" id="QXL90022.1"/>
    </source>
</evidence>
<reference evidence="1 2" key="1">
    <citation type="submission" date="2021-07" db="EMBL/GenBank/DDBJ databases">
        <title>Karlodiniumbacter phycospheric gen. nov., sp. nov., a phycosphere bacterium isolated from karlodinium veneficum.</title>
        <authorList>
            <person name="Peng Y."/>
            <person name="Jiang L."/>
            <person name="Lee J."/>
        </authorList>
    </citation>
    <scope>NUCLEOTIDE SEQUENCE</scope>
    <source>
        <strain evidence="1 2">N5</strain>
    </source>
</reference>
<dbReference type="Gene3D" id="3.30.2020.40">
    <property type="entry name" value="Uncharacterised protein PF10387, DUF2442"/>
    <property type="match status" value="1"/>
</dbReference>